<dbReference type="PROSITE" id="PS01117">
    <property type="entry name" value="HTH_MARR_1"/>
    <property type="match status" value="1"/>
</dbReference>
<dbReference type="PROSITE" id="PS50995">
    <property type="entry name" value="HTH_MARR_2"/>
    <property type="match status" value="1"/>
</dbReference>
<dbReference type="GO" id="GO:0003700">
    <property type="term" value="F:DNA-binding transcription factor activity"/>
    <property type="evidence" value="ECO:0007669"/>
    <property type="project" value="InterPro"/>
</dbReference>
<gene>
    <name evidence="5" type="ORF">FE782_12470</name>
</gene>
<feature type="domain" description="HTH marR-type" evidence="4">
    <location>
        <begin position="3"/>
        <end position="141"/>
    </location>
</feature>
<dbReference type="Gene3D" id="1.10.10.10">
    <property type="entry name" value="Winged helix-like DNA-binding domain superfamily/Winged helix DNA-binding domain"/>
    <property type="match status" value="1"/>
</dbReference>
<accession>A0A5R9GHB4</accession>
<dbReference type="SMART" id="SM00347">
    <property type="entry name" value="HTH_MARR"/>
    <property type="match status" value="1"/>
</dbReference>
<dbReference type="GO" id="GO:0006950">
    <property type="term" value="P:response to stress"/>
    <property type="evidence" value="ECO:0007669"/>
    <property type="project" value="TreeGrafter"/>
</dbReference>
<dbReference type="RefSeq" id="WP_138194407.1">
    <property type="nucleotide sequence ID" value="NZ_VCIW01000006.1"/>
</dbReference>
<comment type="caution">
    <text evidence="5">The sequence shown here is derived from an EMBL/GenBank/DDBJ whole genome shotgun (WGS) entry which is preliminary data.</text>
</comment>
<organism evidence="5 6">
    <name type="scientific">Paenibacillus antri</name>
    <dbReference type="NCBI Taxonomy" id="2582848"/>
    <lineage>
        <taxon>Bacteria</taxon>
        <taxon>Bacillati</taxon>
        <taxon>Bacillota</taxon>
        <taxon>Bacilli</taxon>
        <taxon>Bacillales</taxon>
        <taxon>Paenibacillaceae</taxon>
        <taxon>Paenibacillus</taxon>
    </lineage>
</organism>
<dbReference type="InterPro" id="IPR000835">
    <property type="entry name" value="HTH_MarR-typ"/>
</dbReference>
<evidence type="ECO:0000256" key="2">
    <source>
        <dbReference type="ARBA" id="ARBA00023125"/>
    </source>
</evidence>
<dbReference type="InterPro" id="IPR036390">
    <property type="entry name" value="WH_DNA-bd_sf"/>
</dbReference>
<keyword evidence="3" id="KW-0804">Transcription</keyword>
<dbReference type="Proteomes" id="UP000309676">
    <property type="component" value="Unassembled WGS sequence"/>
</dbReference>
<evidence type="ECO:0000313" key="6">
    <source>
        <dbReference type="Proteomes" id="UP000309676"/>
    </source>
</evidence>
<dbReference type="InterPro" id="IPR036388">
    <property type="entry name" value="WH-like_DNA-bd_sf"/>
</dbReference>
<dbReference type="PRINTS" id="PR00598">
    <property type="entry name" value="HTHMARR"/>
</dbReference>
<dbReference type="InterPro" id="IPR039422">
    <property type="entry name" value="MarR/SlyA-like"/>
</dbReference>
<sequence length="148" mass="17191">METQDILQLRLSIQRFIRLFGFLEQNVTPCGFPLSVSQVIALQELEHDKLTLTEVTERVQLERSSVSRLVDQLVKEGFLNREPNKENRREVLLSLTPRGTNALHKVREQSVSFYRQVLQHISEPDHGKILEAFQLLNDALRKERGESK</sequence>
<dbReference type="GO" id="GO:0003677">
    <property type="term" value="F:DNA binding"/>
    <property type="evidence" value="ECO:0007669"/>
    <property type="project" value="UniProtKB-KW"/>
</dbReference>
<proteinExistence type="predicted"/>
<dbReference type="PANTHER" id="PTHR33164:SF43">
    <property type="entry name" value="HTH-TYPE TRANSCRIPTIONAL REPRESSOR YETL"/>
    <property type="match status" value="1"/>
</dbReference>
<keyword evidence="2" id="KW-0238">DNA-binding</keyword>
<keyword evidence="6" id="KW-1185">Reference proteome</keyword>
<dbReference type="InterPro" id="IPR023187">
    <property type="entry name" value="Tscrpt_reg_MarR-type_CS"/>
</dbReference>
<dbReference type="EMBL" id="VCIW01000006">
    <property type="protein sequence ID" value="TLS52163.1"/>
    <property type="molecule type" value="Genomic_DNA"/>
</dbReference>
<dbReference type="AlphaFoldDB" id="A0A5R9GHB4"/>
<reference evidence="5 6" key="1">
    <citation type="submission" date="2019-05" db="EMBL/GenBank/DDBJ databases">
        <authorList>
            <person name="Narsing Rao M.P."/>
            <person name="Li W.J."/>
        </authorList>
    </citation>
    <scope>NUCLEOTIDE SEQUENCE [LARGE SCALE GENOMIC DNA]</scope>
    <source>
        <strain evidence="5 6">SYSU_K30003</strain>
    </source>
</reference>
<dbReference type="OrthoDB" id="2355600at2"/>
<evidence type="ECO:0000256" key="3">
    <source>
        <dbReference type="ARBA" id="ARBA00023163"/>
    </source>
</evidence>
<name>A0A5R9GHB4_9BACL</name>
<protein>
    <submittedName>
        <fullName evidence="5">MarR family transcriptional regulator</fullName>
    </submittedName>
</protein>
<evidence type="ECO:0000313" key="5">
    <source>
        <dbReference type="EMBL" id="TLS52163.1"/>
    </source>
</evidence>
<dbReference type="PANTHER" id="PTHR33164">
    <property type="entry name" value="TRANSCRIPTIONAL REGULATOR, MARR FAMILY"/>
    <property type="match status" value="1"/>
</dbReference>
<evidence type="ECO:0000259" key="4">
    <source>
        <dbReference type="PROSITE" id="PS50995"/>
    </source>
</evidence>
<dbReference type="SUPFAM" id="SSF46785">
    <property type="entry name" value="Winged helix' DNA-binding domain"/>
    <property type="match status" value="1"/>
</dbReference>
<evidence type="ECO:0000256" key="1">
    <source>
        <dbReference type="ARBA" id="ARBA00023015"/>
    </source>
</evidence>
<keyword evidence="1" id="KW-0805">Transcription regulation</keyword>
<dbReference type="Pfam" id="PF01047">
    <property type="entry name" value="MarR"/>
    <property type="match status" value="1"/>
</dbReference>